<feature type="region of interest" description="Disordered" evidence="1">
    <location>
        <begin position="211"/>
        <end position="288"/>
    </location>
</feature>
<sequence>MRKSRSLILGLALALSLPGTTALAAKTSADFKDLQDLDAATKAKIDALLSAGVFNGVSQDTFDLKSEMNRAQFAKVAALIFGLKVDSGLKMSSFSDVKPDDKGNGYALPYIEALKNAGIAEGYGGGRFDPAGKVTKEQLATFLVRGLGKDDDAKSAPGVDDQTVSDWAKGYVELALELKLLSNGADGKFGGGSNATRDLLVLGAYEAKEQYVPRGATPTPTPSPSLTPTPSASPSPSPTPSAAPPIVWPTPEPTSTATPTVQPTPTASSTPTATPTPTASPTPTPAPAITGLTVESGTVAGSVRLVYEAVSGNGLRFVHQPGPFVTPKVGSSAAEIGSEYETGADIRGVYEGEHIGVYEVNASTGAVVRFSDIALTAA</sequence>
<name>A0A2N5N030_9BACL</name>
<evidence type="ECO:0000256" key="2">
    <source>
        <dbReference type="SAM" id="SignalP"/>
    </source>
</evidence>
<feature type="compositionally biased region" description="Low complexity" evidence="1">
    <location>
        <begin position="253"/>
        <end position="277"/>
    </location>
</feature>
<feature type="compositionally biased region" description="Pro residues" evidence="1">
    <location>
        <begin position="219"/>
        <end position="252"/>
    </location>
</feature>
<evidence type="ECO:0000313" key="4">
    <source>
        <dbReference type="EMBL" id="PLT43662.1"/>
    </source>
</evidence>
<evidence type="ECO:0000313" key="5">
    <source>
        <dbReference type="Proteomes" id="UP000234789"/>
    </source>
</evidence>
<comment type="caution">
    <text evidence="4">The sequence shown here is derived from an EMBL/GenBank/DDBJ whole genome shotgun (WGS) entry which is preliminary data.</text>
</comment>
<dbReference type="Proteomes" id="UP000234789">
    <property type="component" value="Unassembled WGS sequence"/>
</dbReference>
<feature type="chain" id="PRO_5014659215" evidence="2">
    <location>
        <begin position="25"/>
        <end position="378"/>
    </location>
</feature>
<gene>
    <name evidence="4" type="ORF">B8V81_2093</name>
</gene>
<organism evidence="4 5">
    <name type="scientific">Paenibacillus pasadenensis</name>
    <dbReference type="NCBI Taxonomy" id="217090"/>
    <lineage>
        <taxon>Bacteria</taxon>
        <taxon>Bacillati</taxon>
        <taxon>Bacillota</taxon>
        <taxon>Bacilli</taxon>
        <taxon>Bacillales</taxon>
        <taxon>Paenibacillaceae</taxon>
        <taxon>Paenibacillus</taxon>
    </lineage>
</organism>
<dbReference type="RefSeq" id="WP_101808309.1">
    <property type="nucleotide sequence ID" value="NZ_NFEZ01000004.1"/>
</dbReference>
<reference evidence="4 5" key="1">
    <citation type="submission" date="2017-05" db="EMBL/GenBank/DDBJ databases">
        <title>Functional genome analysis of Paenibacillus pasadenensis strain R16: insights on endophytic life style and antifungal activity.</title>
        <authorList>
            <person name="Passera A."/>
            <person name="Marcolungo L."/>
            <person name="Casati P."/>
            <person name="Brasca M."/>
            <person name="Quaglino F."/>
            <person name="Delledonne M."/>
        </authorList>
    </citation>
    <scope>NUCLEOTIDE SEQUENCE [LARGE SCALE GENOMIC DNA]</scope>
    <source>
        <strain evidence="4 5">R16</strain>
    </source>
</reference>
<dbReference type="InterPro" id="IPR040751">
    <property type="entry name" value="SbsC_C"/>
</dbReference>
<dbReference type="Pfam" id="PF18316">
    <property type="entry name" value="S-l_SbsC_C"/>
    <property type="match status" value="1"/>
</dbReference>
<dbReference type="AlphaFoldDB" id="A0A2N5N030"/>
<feature type="signal peptide" evidence="2">
    <location>
        <begin position="1"/>
        <end position="24"/>
    </location>
</feature>
<evidence type="ECO:0000256" key="1">
    <source>
        <dbReference type="SAM" id="MobiDB-lite"/>
    </source>
</evidence>
<keyword evidence="5" id="KW-1185">Reference proteome</keyword>
<evidence type="ECO:0000259" key="3">
    <source>
        <dbReference type="PROSITE" id="PS51272"/>
    </source>
</evidence>
<dbReference type="Pfam" id="PF00395">
    <property type="entry name" value="SLH"/>
    <property type="match status" value="2"/>
</dbReference>
<protein>
    <submittedName>
        <fullName evidence="4">Proline-rich protein</fullName>
    </submittedName>
</protein>
<proteinExistence type="predicted"/>
<dbReference type="InterPro" id="IPR001119">
    <property type="entry name" value="SLH_dom"/>
</dbReference>
<feature type="domain" description="SLH" evidence="3">
    <location>
        <begin position="28"/>
        <end position="91"/>
    </location>
</feature>
<accession>A0A2N5N030</accession>
<keyword evidence="2" id="KW-0732">Signal</keyword>
<dbReference type="PROSITE" id="PS51272">
    <property type="entry name" value="SLH"/>
    <property type="match status" value="2"/>
</dbReference>
<dbReference type="EMBL" id="NFEZ01000004">
    <property type="protein sequence ID" value="PLT43662.1"/>
    <property type="molecule type" value="Genomic_DNA"/>
</dbReference>
<feature type="domain" description="SLH" evidence="3">
    <location>
        <begin position="94"/>
        <end position="157"/>
    </location>
</feature>